<keyword evidence="4 7" id="KW-0554">One-carbon metabolism</keyword>
<evidence type="ECO:0000256" key="2">
    <source>
        <dbReference type="ARBA" id="ARBA00009539"/>
    </source>
</evidence>
<evidence type="ECO:0000256" key="1">
    <source>
        <dbReference type="ARBA" id="ARBA00004903"/>
    </source>
</evidence>
<protein>
    <recommendedName>
        <fullName evidence="3 7">Dihydrofolate reductase</fullName>
        <ecNumber evidence="3 7">1.5.1.3</ecNumber>
    </recommendedName>
</protein>
<comment type="catalytic activity">
    <reaction evidence="7">
        <text>(6S)-5,6,7,8-tetrahydrofolate + NADP(+) = 7,8-dihydrofolate + NADPH + H(+)</text>
        <dbReference type="Rhea" id="RHEA:15009"/>
        <dbReference type="ChEBI" id="CHEBI:15378"/>
        <dbReference type="ChEBI" id="CHEBI:57451"/>
        <dbReference type="ChEBI" id="CHEBI:57453"/>
        <dbReference type="ChEBI" id="CHEBI:57783"/>
        <dbReference type="ChEBI" id="CHEBI:58349"/>
        <dbReference type="EC" id="1.5.1.3"/>
    </reaction>
</comment>
<organism evidence="9 10">
    <name type="scientific">Viridibacillus soli</name>
    <dbReference type="NCBI Taxonomy" id="2798301"/>
    <lineage>
        <taxon>Bacteria</taxon>
        <taxon>Bacillati</taxon>
        <taxon>Bacillota</taxon>
        <taxon>Bacilli</taxon>
        <taxon>Bacillales</taxon>
        <taxon>Caryophanaceae</taxon>
        <taxon>Viridibacillus</taxon>
    </lineage>
</organism>
<dbReference type="EMBL" id="JAEOAH010000009">
    <property type="protein sequence ID" value="MBK3495115.1"/>
    <property type="molecule type" value="Genomic_DNA"/>
</dbReference>
<dbReference type="PRINTS" id="PR00070">
    <property type="entry name" value="DHFR"/>
</dbReference>
<reference evidence="9 10" key="1">
    <citation type="submission" date="2020-12" db="EMBL/GenBank/DDBJ databases">
        <title>YIM B01967 draft genome.</title>
        <authorList>
            <person name="Yan X."/>
        </authorList>
    </citation>
    <scope>NUCLEOTIDE SEQUENCE [LARGE SCALE GENOMIC DNA]</scope>
    <source>
        <strain evidence="9 10">YIM B01967</strain>
    </source>
</reference>
<dbReference type="Proteomes" id="UP000618943">
    <property type="component" value="Unassembled WGS sequence"/>
</dbReference>
<evidence type="ECO:0000259" key="8">
    <source>
        <dbReference type="PROSITE" id="PS51330"/>
    </source>
</evidence>
<dbReference type="PROSITE" id="PS51330">
    <property type="entry name" value="DHFR_2"/>
    <property type="match status" value="1"/>
</dbReference>
<keyword evidence="10" id="KW-1185">Reference proteome</keyword>
<accession>A0ABS1H6U1</accession>
<evidence type="ECO:0000313" key="9">
    <source>
        <dbReference type="EMBL" id="MBK3495115.1"/>
    </source>
</evidence>
<dbReference type="RefSeq" id="WP_200748879.1">
    <property type="nucleotide sequence ID" value="NZ_JAEOAH010000009.1"/>
</dbReference>
<dbReference type="EC" id="1.5.1.3" evidence="3 7"/>
<dbReference type="Pfam" id="PF00186">
    <property type="entry name" value="DHFR_1"/>
    <property type="match status" value="1"/>
</dbReference>
<proteinExistence type="inferred from homology"/>
<dbReference type="Gene3D" id="3.40.430.10">
    <property type="entry name" value="Dihydrofolate Reductase, subunit A"/>
    <property type="match status" value="1"/>
</dbReference>
<comment type="function">
    <text evidence="7">Key enzyme in folate metabolism. Catalyzes an essential reaction for de novo glycine and purine synthesis, and for DNA precursor synthesis.</text>
</comment>
<evidence type="ECO:0000256" key="3">
    <source>
        <dbReference type="ARBA" id="ARBA00012856"/>
    </source>
</evidence>
<dbReference type="CDD" id="cd00209">
    <property type="entry name" value="DHFR"/>
    <property type="match status" value="1"/>
</dbReference>
<comment type="pathway">
    <text evidence="1 7">Cofactor biosynthesis; tetrahydrofolate biosynthesis; 5,6,7,8-tetrahydrofolate from 7,8-dihydrofolate: step 1/1.</text>
</comment>
<evidence type="ECO:0000256" key="5">
    <source>
        <dbReference type="ARBA" id="ARBA00022857"/>
    </source>
</evidence>
<dbReference type="PIRSF" id="PIRSF000194">
    <property type="entry name" value="DHFR"/>
    <property type="match status" value="1"/>
</dbReference>
<keyword evidence="6 7" id="KW-0560">Oxidoreductase</keyword>
<feature type="domain" description="DHFR" evidence="8">
    <location>
        <begin position="1"/>
        <end position="158"/>
    </location>
</feature>
<keyword evidence="5 7" id="KW-0521">NADP</keyword>
<evidence type="ECO:0000256" key="7">
    <source>
        <dbReference type="PIRNR" id="PIRNR000194"/>
    </source>
</evidence>
<evidence type="ECO:0000313" key="10">
    <source>
        <dbReference type="Proteomes" id="UP000618943"/>
    </source>
</evidence>
<dbReference type="PANTHER" id="PTHR48069:SF3">
    <property type="entry name" value="DIHYDROFOLATE REDUCTASE"/>
    <property type="match status" value="1"/>
</dbReference>
<dbReference type="InterPro" id="IPR001796">
    <property type="entry name" value="DHFR_dom"/>
</dbReference>
<dbReference type="InterPro" id="IPR024072">
    <property type="entry name" value="DHFR-like_dom_sf"/>
</dbReference>
<comment type="similarity">
    <text evidence="2 7">Belongs to the dihydrofolate reductase family.</text>
</comment>
<gene>
    <name evidence="9" type="ORF">JFL43_09655</name>
</gene>
<evidence type="ECO:0000256" key="4">
    <source>
        <dbReference type="ARBA" id="ARBA00022563"/>
    </source>
</evidence>
<dbReference type="InterPro" id="IPR012259">
    <property type="entry name" value="DHFR"/>
</dbReference>
<evidence type="ECO:0000256" key="6">
    <source>
        <dbReference type="ARBA" id="ARBA00023002"/>
    </source>
</evidence>
<sequence length="158" mass="18121">MISFIVAHSEENVMGLNNAMPWHLPGDLAYFKRMTMGKPMIMGRKTFESIGKPLPGRTNIVITRDEQYKHEGIVIVHSLEEALAQAKKESEEIMVIGGEQIFRMALPMADRLYVTKIEKQYEGDTFFPAYGDEWKIVSQSEVIETEDGVKFSYLVYEH</sequence>
<name>A0ABS1H6U1_9BACL</name>
<dbReference type="SUPFAM" id="SSF53597">
    <property type="entry name" value="Dihydrofolate reductase-like"/>
    <property type="match status" value="1"/>
</dbReference>
<dbReference type="PANTHER" id="PTHR48069">
    <property type="entry name" value="DIHYDROFOLATE REDUCTASE"/>
    <property type="match status" value="1"/>
</dbReference>
<comment type="caution">
    <text evidence="9">The sequence shown here is derived from an EMBL/GenBank/DDBJ whole genome shotgun (WGS) entry which is preliminary data.</text>
</comment>